<dbReference type="Pfam" id="PF08353">
    <property type="entry name" value="MurT_C"/>
    <property type="match status" value="1"/>
</dbReference>
<feature type="binding site" evidence="2">
    <location>
        <position position="214"/>
    </location>
    <ligand>
        <name>Zn(2+)</name>
        <dbReference type="ChEBI" id="CHEBI:29105"/>
    </ligand>
</feature>
<dbReference type="GO" id="GO:0071555">
    <property type="term" value="P:cell wall organization"/>
    <property type="evidence" value="ECO:0007669"/>
    <property type="project" value="UniProtKB-KW"/>
</dbReference>
<feature type="active site" evidence="2">
    <location>
        <position position="364"/>
    </location>
</feature>
<evidence type="ECO:0000313" key="6">
    <source>
        <dbReference type="Proteomes" id="UP000000664"/>
    </source>
</evidence>
<dbReference type="Pfam" id="PF08245">
    <property type="entry name" value="Mur_ligase_M"/>
    <property type="match status" value="1"/>
</dbReference>
<evidence type="ECO:0000313" key="5">
    <source>
        <dbReference type="EMBL" id="ABJ60619.1"/>
    </source>
</evidence>
<dbReference type="Proteomes" id="UP000000664">
    <property type="component" value="Chromosome"/>
</dbReference>
<dbReference type="InterPro" id="IPR036565">
    <property type="entry name" value="Mur-like_cat_sf"/>
</dbReference>
<dbReference type="InterPro" id="IPR043703">
    <property type="entry name" value="Lipid_II_synth_MurT"/>
</dbReference>
<organism evidence="5 6">
    <name type="scientific">Lactobacillus gasseri (strain ATCC 33323 / DSM 20243 / BCRC 14619 / CIP 102991 / JCM 1131 / KCTC 3163 / NCIMB 11718 / NCTC 13722 / AM63)</name>
    <dbReference type="NCBI Taxonomy" id="324831"/>
    <lineage>
        <taxon>Bacteria</taxon>
        <taxon>Bacillati</taxon>
        <taxon>Bacillota</taxon>
        <taxon>Bacilli</taxon>
        <taxon>Lactobacillales</taxon>
        <taxon>Lactobacillaceae</taxon>
        <taxon>Lactobacillus</taxon>
    </lineage>
</organism>
<dbReference type="GO" id="GO:0008270">
    <property type="term" value="F:zinc ion binding"/>
    <property type="evidence" value="ECO:0007669"/>
    <property type="project" value="UniProtKB-UniRule"/>
</dbReference>
<feature type="domain" description="Lipid II isoglutaminyl synthase (glutamine-hydrolyzing) subunit MurT C-terminal" evidence="4">
    <location>
        <begin position="328"/>
        <end position="438"/>
    </location>
</feature>
<dbReference type="PANTHER" id="PTHR23135">
    <property type="entry name" value="MUR LIGASE FAMILY MEMBER"/>
    <property type="match status" value="1"/>
</dbReference>
<dbReference type="EMBL" id="CP000413">
    <property type="protein sequence ID" value="ABJ60619.1"/>
    <property type="molecule type" value="Genomic_DNA"/>
</dbReference>
<keyword evidence="2" id="KW-0479">Metal-binding</keyword>
<feature type="domain" description="Mur ligase central" evidence="3">
    <location>
        <begin position="59"/>
        <end position="198"/>
    </location>
</feature>
<dbReference type="KEGG" id="lga:LGAS_1250"/>
<comment type="catalytic activity">
    <reaction evidence="2">
        <text>beta-D-GlcNAc-(1-&gt;4)-Mur2Ac(oyl-L-Ala-gamma-D-Glu-L-Lys-D-Ala-D-Ala)-di-trans,octa-cis-undecaprenyl diphosphate + L-glutamine + ATP + H2O = beta-D-GlcNAc-(1-&gt;4)-Mur2Ac(oyl-L-Ala-D-isoglutaminyl-L-Lys-D-Ala-D-Ala)-di-trans,octa-cis-undecaprenyl diphosphate + L-glutamate + ADP + phosphate + H(+)</text>
        <dbReference type="Rhea" id="RHEA:57928"/>
        <dbReference type="ChEBI" id="CHEBI:15377"/>
        <dbReference type="ChEBI" id="CHEBI:15378"/>
        <dbReference type="ChEBI" id="CHEBI:29985"/>
        <dbReference type="ChEBI" id="CHEBI:30616"/>
        <dbReference type="ChEBI" id="CHEBI:43474"/>
        <dbReference type="ChEBI" id="CHEBI:58359"/>
        <dbReference type="ChEBI" id="CHEBI:60033"/>
        <dbReference type="ChEBI" id="CHEBI:62233"/>
        <dbReference type="ChEBI" id="CHEBI:456216"/>
        <dbReference type="EC" id="6.3.5.13"/>
    </reaction>
</comment>
<dbReference type="UniPathway" id="UPA00219"/>
<dbReference type="GO" id="GO:0140282">
    <property type="term" value="F:carbon-nitrogen ligase activity on lipid II"/>
    <property type="evidence" value="ECO:0007669"/>
    <property type="project" value="UniProtKB-UniRule"/>
</dbReference>
<dbReference type="PANTHER" id="PTHR23135:SF7">
    <property type="entry name" value="LIPID II ISOGLUTAMINYL SYNTHASE (GLUTAMINE-HYDROLYZING) SUBUNIT MURT"/>
    <property type="match status" value="1"/>
</dbReference>
<comment type="function">
    <text evidence="2">The lipid II isoglutaminyl synthase complex catalyzes the formation of alpha-D-isoglutamine in the cell wall lipid II stem peptide. The MurT subunit catalyzes the ATP-dependent amidation of D-glutamate residue of lipid II, converting it to an isoglutamine residue.</text>
</comment>
<dbReference type="GO" id="GO:0009252">
    <property type="term" value="P:peptidoglycan biosynthetic process"/>
    <property type="evidence" value="ECO:0007669"/>
    <property type="project" value="UniProtKB-UniRule"/>
</dbReference>
<keyword evidence="2" id="KW-0133">Cell shape</keyword>
<keyword evidence="2" id="KW-0862">Zinc</keyword>
<gene>
    <name evidence="2" type="primary">murT</name>
    <name evidence="5" type="ordered locus">LGAS_1250</name>
</gene>
<dbReference type="AlphaFoldDB" id="A0A805Z942"/>
<evidence type="ECO:0000259" key="3">
    <source>
        <dbReference type="Pfam" id="PF08245"/>
    </source>
</evidence>
<dbReference type="InterPro" id="IPR013564">
    <property type="entry name" value="MurT_C"/>
</dbReference>
<keyword evidence="2" id="KW-0573">Peptidoglycan synthesis</keyword>
<keyword evidence="2" id="KW-0547">Nucleotide-binding</keyword>
<comment type="pathway">
    <text evidence="1 2">Cell wall biogenesis; peptidoglycan biosynthesis.</text>
</comment>
<keyword evidence="2" id="KW-0436">Ligase</keyword>
<comment type="similarity">
    <text evidence="2">Belongs to the MurCDEF family. MurT subfamily.</text>
</comment>
<dbReference type="EC" id="6.3.5.13" evidence="2"/>
<dbReference type="Gene3D" id="3.40.1190.10">
    <property type="entry name" value="Mur-like, catalytic domain"/>
    <property type="match status" value="1"/>
</dbReference>
<dbReference type="SUPFAM" id="SSF53623">
    <property type="entry name" value="MurD-like peptide ligases, catalytic domain"/>
    <property type="match status" value="1"/>
</dbReference>
<dbReference type="GO" id="GO:0005524">
    <property type="term" value="F:ATP binding"/>
    <property type="evidence" value="ECO:0007669"/>
    <property type="project" value="UniProtKB-UniRule"/>
</dbReference>
<keyword evidence="2" id="KW-0067">ATP-binding</keyword>
<proteinExistence type="inferred from homology"/>
<feature type="binding site" evidence="2">
    <location>
        <position position="236"/>
    </location>
    <ligand>
        <name>Zn(2+)</name>
        <dbReference type="ChEBI" id="CHEBI:29105"/>
    </ligand>
</feature>
<dbReference type="GO" id="GO:0016881">
    <property type="term" value="F:acid-amino acid ligase activity"/>
    <property type="evidence" value="ECO:0007669"/>
    <property type="project" value="InterPro"/>
</dbReference>
<evidence type="ECO:0000256" key="1">
    <source>
        <dbReference type="ARBA" id="ARBA00004752"/>
    </source>
</evidence>
<comment type="subunit">
    <text evidence="2">Forms a heterodimer with GatD.</text>
</comment>
<keyword evidence="2" id="KW-0961">Cell wall biogenesis/degradation</keyword>
<reference evidence="5 6" key="1">
    <citation type="journal article" date="2006" name="Proc. Natl. Acad. Sci. U.S.A.">
        <title>Comparative genomics of the lactic acid bacteria.</title>
        <authorList>
            <person name="Makarova K."/>
            <person name="Slesarev A."/>
            <person name="Wolf Y."/>
            <person name="Sorokin A."/>
            <person name="Mirkin B."/>
            <person name="Koonin E."/>
            <person name="Pavlov A."/>
            <person name="Pavlova N."/>
            <person name="Karamychev V."/>
            <person name="Polouchine N."/>
            <person name="Shakhova V."/>
            <person name="Grigoriev I."/>
            <person name="Lou Y."/>
            <person name="Rohksar D."/>
            <person name="Lucas S."/>
            <person name="Huang K."/>
            <person name="Goodstein D.M."/>
            <person name="Hawkins T."/>
            <person name="Plengvidhya V."/>
            <person name="Welker D."/>
            <person name="Hughes J."/>
            <person name="Goh Y."/>
            <person name="Benson A."/>
            <person name="Baldwin K."/>
            <person name="Lee J.H."/>
            <person name="Diaz-Muniz I."/>
            <person name="Dosti B."/>
            <person name="Smeianov V."/>
            <person name="Wechter W."/>
            <person name="Barabote R."/>
            <person name="Lorca G."/>
            <person name="Altermann E."/>
            <person name="Barrangou R."/>
            <person name="Ganesan B."/>
            <person name="Xie Y."/>
            <person name="Rawsthorne H."/>
            <person name="Tamir D."/>
            <person name="Parker C."/>
            <person name="Breidt F."/>
            <person name="Broadbent J."/>
            <person name="Hutkins R."/>
            <person name="O'Sullivan D."/>
            <person name="Steele J."/>
            <person name="Unlu G."/>
            <person name="Saier M."/>
            <person name="Klaenhammer T."/>
            <person name="Richardson P."/>
            <person name="Kozyavkin S."/>
            <person name="Weimer B."/>
            <person name="Mills D."/>
        </authorList>
    </citation>
    <scope>NUCLEOTIDE SEQUENCE [LARGE SCALE GENOMIC DNA]</scope>
    <source>
        <strain evidence="6">ATCC 33323 / DSM 20243 / BCRC 14619 / CIP 102991 / JCM 1131 / KCTC 3163 / NCIMB 11718 / NCTC 13722 / AM63</strain>
    </source>
</reference>
<evidence type="ECO:0000259" key="4">
    <source>
        <dbReference type="Pfam" id="PF08353"/>
    </source>
</evidence>
<dbReference type="GO" id="GO:0008360">
    <property type="term" value="P:regulation of cell shape"/>
    <property type="evidence" value="ECO:0007669"/>
    <property type="project" value="UniProtKB-KW"/>
</dbReference>
<feature type="binding site" evidence="2">
    <location>
        <position position="217"/>
    </location>
    <ligand>
        <name>Zn(2+)</name>
        <dbReference type="ChEBI" id="CHEBI:29105"/>
    </ligand>
</feature>
<feature type="binding site" evidence="2">
    <location>
        <position position="239"/>
    </location>
    <ligand>
        <name>Zn(2+)</name>
        <dbReference type="ChEBI" id="CHEBI:29105"/>
    </ligand>
</feature>
<sequence>MRDKNMNLKSGIAKVAGKSSYWFLHNVLKGGTSFPGKFAMKIDPEVLNSLAKGYETIIVTGTNGKTMTTALIVEALKKKYGDILTNPSGSNMQQGIVTAFLAHKNKKAKKKIAVLEVDEANVKMVTKLLHPSVFVLTNIFRDQMDRYGEIYTTYQKIVDGIKLAPNATIIANGDASIFSSVELPNKKVFYGFKLPDDKAENDFKAPVNTDGVLCPKCDHILHYHERVYANLGDFFCPNCGYHRPELTYSVDQIIDQTPNSLKFKMGEKEYSIGIGGTYNIYNALAAYSVAREFGLSEEEVAQSFAENKRIFGRQELINYAGKEIDLILVKNPVGLDEVLHMLNTEKDSYSLVTLLNANHADGIDTSWIWDADYEGLNKDKIKKVLVGGRRWHDMGFRLEVSGFDPGLMTTVTNNDALLDEISKLPTKKVYILATYTAMLSLRKTMGEKKIIKAGM</sequence>
<dbReference type="InterPro" id="IPR013221">
    <property type="entry name" value="Mur_ligase_cen"/>
</dbReference>
<comment type="catalytic activity">
    <reaction evidence="2">
        <text>beta-D-GlcNAc-(1-&gt;4)-Mur2Ac(oyl-L-Ala-gamma-D-Glu-L-Lys-D-Ala-D-Ala)-di-trans,octa-cis-undecaprenyl diphosphate + ATP = beta-D-GlcNAc-(1-&gt;4)-Mur2Ac(oyl-L-Ala-gamma-D-O-P-Glu-L-Lys-D-Ala-D-Ala)-di-trans,octa-cis-undecaprenyl diphosphate + ADP</text>
        <dbReference type="Rhea" id="RHEA:59488"/>
        <dbReference type="ChEBI" id="CHEBI:30616"/>
        <dbReference type="ChEBI" id="CHEBI:60033"/>
        <dbReference type="ChEBI" id="CHEBI:143132"/>
        <dbReference type="ChEBI" id="CHEBI:456216"/>
    </reaction>
</comment>
<comment type="catalytic activity">
    <reaction evidence="2">
        <text>beta-D-GlcNAc-(1-&gt;4)-Mur2Ac(oyl-L-Ala-gamma-D-O-P-Glu-L-Lys-D-Ala-D-Ala)-di-trans,octa-cis-undecaprenyl diphosphate + NH4(+) = beta-D-GlcNAc-(1-&gt;4)-Mur2Ac(oyl-L-Ala-D-isoglutaminyl-L-Lys-D-Ala-D-Ala)-di-trans,octa-cis-undecaprenyl diphosphate + phosphate + H(+)</text>
        <dbReference type="Rhea" id="RHEA:57932"/>
        <dbReference type="ChEBI" id="CHEBI:15378"/>
        <dbReference type="ChEBI" id="CHEBI:28938"/>
        <dbReference type="ChEBI" id="CHEBI:43474"/>
        <dbReference type="ChEBI" id="CHEBI:62233"/>
        <dbReference type="ChEBI" id="CHEBI:143132"/>
    </reaction>
</comment>
<name>A0A805Z942_LACGA</name>
<accession>A0A805Z942</accession>
<dbReference type="HAMAP" id="MF_02214">
    <property type="entry name" value="Lipid_II_synth_MurT"/>
    <property type="match status" value="1"/>
</dbReference>
<evidence type="ECO:0000256" key="2">
    <source>
        <dbReference type="HAMAP-Rule" id="MF_02214"/>
    </source>
</evidence>
<protein>
    <recommendedName>
        <fullName evidence="2">Lipid II isoglutaminyl synthase (glutamine-hydrolyzing) subunit MurT</fullName>
        <ecNumber evidence="2">6.3.5.13</ecNumber>
    </recommendedName>
</protein>